<evidence type="ECO:0000256" key="5">
    <source>
        <dbReference type="ARBA" id="ARBA00022837"/>
    </source>
</evidence>
<sequence length="142" mass="16231">MPFSIETVRLMIQMFDRDMSGTIDFNEFKALVKYLNEWQTLFRTFDNDGSGSISNAELFNALHAFGLPVSPRVVDLVVSKVRILEGVKRTRGPTFGISFDRFIYACVMVKNFSDVFKKVDTDGDGWINLDYDTFMSISITNK</sequence>
<reference evidence="7 8" key="1">
    <citation type="journal article" date="2016" name="Mol. Biol. Evol.">
        <title>Genome-Wide Survey of Gut Fungi (Harpellales) Reveals the First Horizontally Transferred Ubiquitin Gene from a Mosquito Host.</title>
        <authorList>
            <person name="Wang Y."/>
            <person name="White M.M."/>
            <person name="Kvist S."/>
            <person name="Moncalvo J.M."/>
        </authorList>
    </citation>
    <scope>NUCLEOTIDE SEQUENCE [LARGE SCALE GENOMIC DNA]</scope>
    <source>
        <strain evidence="7 8">ALG-7-W6</strain>
    </source>
</reference>
<dbReference type="EMBL" id="LSSL01003508">
    <property type="protein sequence ID" value="OLY80400.1"/>
    <property type="molecule type" value="Genomic_DNA"/>
</dbReference>
<dbReference type="InterPro" id="IPR011992">
    <property type="entry name" value="EF-hand-dom_pair"/>
</dbReference>
<proteinExistence type="predicted"/>
<keyword evidence="8" id="KW-1185">Reference proteome</keyword>
<dbReference type="PROSITE" id="PS00018">
    <property type="entry name" value="EF_HAND_1"/>
    <property type="match status" value="2"/>
</dbReference>
<feature type="domain" description="EF-hand" evidence="6">
    <location>
        <begin position="3"/>
        <end position="38"/>
    </location>
</feature>
<dbReference type="OrthoDB" id="186625at2759"/>
<evidence type="ECO:0000256" key="2">
    <source>
        <dbReference type="ARBA" id="ARBA00022490"/>
    </source>
</evidence>
<evidence type="ECO:0000313" key="7">
    <source>
        <dbReference type="EMBL" id="OLY80400.1"/>
    </source>
</evidence>
<dbReference type="AlphaFoldDB" id="A0A1R0GU28"/>
<evidence type="ECO:0000259" key="6">
    <source>
        <dbReference type="PROSITE" id="PS50222"/>
    </source>
</evidence>
<dbReference type="Pfam" id="PF13405">
    <property type="entry name" value="EF-hand_6"/>
    <property type="match status" value="1"/>
</dbReference>
<evidence type="ECO:0000256" key="3">
    <source>
        <dbReference type="ARBA" id="ARBA00022723"/>
    </source>
</evidence>
<keyword evidence="3" id="KW-0479">Metal-binding</keyword>
<dbReference type="GO" id="GO:0005737">
    <property type="term" value="C:cytoplasm"/>
    <property type="evidence" value="ECO:0007669"/>
    <property type="project" value="UniProtKB-SubCell"/>
</dbReference>
<dbReference type="InterPro" id="IPR002048">
    <property type="entry name" value="EF_hand_dom"/>
</dbReference>
<organism evidence="7 8">
    <name type="scientific">Smittium mucronatum</name>
    <dbReference type="NCBI Taxonomy" id="133383"/>
    <lineage>
        <taxon>Eukaryota</taxon>
        <taxon>Fungi</taxon>
        <taxon>Fungi incertae sedis</taxon>
        <taxon>Zoopagomycota</taxon>
        <taxon>Kickxellomycotina</taxon>
        <taxon>Harpellomycetes</taxon>
        <taxon>Harpellales</taxon>
        <taxon>Legeriomycetaceae</taxon>
        <taxon>Smittium</taxon>
    </lineage>
</organism>
<dbReference type="PANTHER" id="PTHR46212:SF3">
    <property type="entry name" value="GH27120P"/>
    <property type="match status" value="1"/>
</dbReference>
<evidence type="ECO:0000256" key="4">
    <source>
        <dbReference type="ARBA" id="ARBA00022737"/>
    </source>
</evidence>
<dbReference type="InterPro" id="IPR051426">
    <property type="entry name" value="Peflin/Sorcin_CaBP"/>
</dbReference>
<keyword evidence="4" id="KW-0677">Repeat</keyword>
<keyword evidence="5" id="KW-0106">Calcium</keyword>
<comment type="subcellular location">
    <subcellularLocation>
        <location evidence="1">Cytoplasm</location>
    </subcellularLocation>
</comment>
<dbReference type="SUPFAM" id="SSF47473">
    <property type="entry name" value="EF-hand"/>
    <property type="match status" value="1"/>
</dbReference>
<dbReference type="SMART" id="SM00054">
    <property type="entry name" value="EFh"/>
    <property type="match status" value="3"/>
</dbReference>
<dbReference type="InterPro" id="IPR018247">
    <property type="entry name" value="EF_Hand_1_Ca_BS"/>
</dbReference>
<dbReference type="PANTHER" id="PTHR46212">
    <property type="entry name" value="PEFLIN"/>
    <property type="match status" value="1"/>
</dbReference>
<dbReference type="Proteomes" id="UP000187455">
    <property type="component" value="Unassembled WGS sequence"/>
</dbReference>
<keyword evidence="2" id="KW-0963">Cytoplasm</keyword>
<dbReference type="Gene3D" id="1.10.238.10">
    <property type="entry name" value="EF-hand"/>
    <property type="match status" value="1"/>
</dbReference>
<dbReference type="Pfam" id="PF00036">
    <property type="entry name" value="EF-hand_1"/>
    <property type="match status" value="1"/>
</dbReference>
<dbReference type="STRING" id="133383.A0A1R0GU28"/>
<feature type="domain" description="EF-hand" evidence="6">
    <location>
        <begin position="39"/>
        <end position="68"/>
    </location>
</feature>
<name>A0A1R0GU28_9FUNG</name>
<accession>A0A1R0GU28</accession>
<dbReference type="GO" id="GO:0048306">
    <property type="term" value="F:calcium-dependent protein binding"/>
    <property type="evidence" value="ECO:0007669"/>
    <property type="project" value="UniProtKB-ARBA"/>
</dbReference>
<evidence type="ECO:0000313" key="8">
    <source>
        <dbReference type="Proteomes" id="UP000187455"/>
    </source>
</evidence>
<comment type="caution">
    <text evidence="7">The sequence shown here is derived from an EMBL/GenBank/DDBJ whole genome shotgun (WGS) entry which is preliminary data.</text>
</comment>
<evidence type="ECO:0000256" key="1">
    <source>
        <dbReference type="ARBA" id="ARBA00004496"/>
    </source>
</evidence>
<protein>
    <submittedName>
        <fullName evidence="7">Sorcin</fullName>
    </submittedName>
</protein>
<dbReference type="PROSITE" id="PS50222">
    <property type="entry name" value="EF_HAND_2"/>
    <property type="match status" value="2"/>
</dbReference>
<dbReference type="GO" id="GO:0005509">
    <property type="term" value="F:calcium ion binding"/>
    <property type="evidence" value="ECO:0007669"/>
    <property type="project" value="InterPro"/>
</dbReference>
<gene>
    <name evidence="7" type="ORF">AYI68_g5501</name>
</gene>
<dbReference type="Pfam" id="PF13202">
    <property type="entry name" value="EF-hand_5"/>
    <property type="match status" value="1"/>
</dbReference>